<dbReference type="HOGENOM" id="CLU_3364007_0_0_9"/>
<evidence type="ECO:0000313" key="1">
    <source>
        <dbReference type="EMBL" id="ABB16159.1"/>
    </source>
</evidence>
<evidence type="ECO:0000313" key="2">
    <source>
        <dbReference type="Proteomes" id="UP000002706"/>
    </source>
</evidence>
<protein>
    <submittedName>
        <fullName evidence="1">Uncharacterized protein</fullName>
    </submittedName>
</protein>
<dbReference type="InParanoid" id="Q3AFN7"/>
<proteinExistence type="predicted"/>
<dbReference type="EMBL" id="CP000141">
    <property type="protein sequence ID" value="ABB16159.1"/>
    <property type="molecule type" value="Genomic_DNA"/>
</dbReference>
<gene>
    <name evidence="1" type="ordered locus">CHY_0175</name>
</gene>
<dbReference type="KEGG" id="chy:CHY_0175"/>
<dbReference type="AlphaFoldDB" id="Q3AFN7"/>
<dbReference type="Proteomes" id="UP000002706">
    <property type="component" value="Chromosome"/>
</dbReference>
<organism evidence="1 2">
    <name type="scientific">Carboxydothermus hydrogenoformans (strain ATCC BAA-161 / DSM 6008 / Z-2901)</name>
    <dbReference type="NCBI Taxonomy" id="246194"/>
    <lineage>
        <taxon>Bacteria</taxon>
        <taxon>Bacillati</taxon>
        <taxon>Bacillota</taxon>
        <taxon>Clostridia</taxon>
        <taxon>Thermoanaerobacterales</taxon>
        <taxon>Thermoanaerobacteraceae</taxon>
        <taxon>Carboxydothermus</taxon>
    </lineage>
</organism>
<keyword evidence="2" id="KW-1185">Reference proteome</keyword>
<sequence length="35" mass="4388">MELKHFFIKRRLATVGINIAKIKFKKYFEDRQDFR</sequence>
<reference evidence="1 2" key="1">
    <citation type="journal article" date="2005" name="PLoS Genet.">
        <title>Life in hot carbon monoxide: the complete genome sequence of Carboxydothermus hydrogenoformans Z-2901.</title>
        <authorList>
            <person name="Wu M."/>
            <person name="Ren Q."/>
            <person name="Durkin A.S."/>
            <person name="Daugherty S.C."/>
            <person name="Brinkac L.M."/>
            <person name="Dodson R.J."/>
            <person name="Madupu R."/>
            <person name="Sullivan S.A."/>
            <person name="Kolonay J.F."/>
            <person name="Haft D.H."/>
            <person name="Nelson W.C."/>
            <person name="Tallon L.J."/>
            <person name="Jones K.M."/>
            <person name="Ulrich L.E."/>
            <person name="Gonzalez J.M."/>
            <person name="Zhulin I.B."/>
            <person name="Robb F.T."/>
            <person name="Eisen J.A."/>
        </authorList>
    </citation>
    <scope>NUCLEOTIDE SEQUENCE [LARGE SCALE GENOMIC DNA]</scope>
    <source>
        <strain evidence="2">ATCC BAA-161 / DSM 6008 / Z-2901</strain>
    </source>
</reference>
<accession>Q3AFN7</accession>
<name>Q3AFN7_CARHZ</name>